<dbReference type="InterPro" id="IPR043735">
    <property type="entry name" value="DUF5680"/>
</dbReference>
<dbReference type="Proteomes" id="UP000526184">
    <property type="component" value="Unassembled WGS sequence"/>
</dbReference>
<reference evidence="2 3" key="1">
    <citation type="submission" date="2020-05" db="EMBL/GenBank/DDBJ databases">
        <title>Streptobacillus felis strain LHL191014123.</title>
        <authorList>
            <person name="Fawzy A."/>
            <person name="Rau J."/>
            <person name="Risse K."/>
            <person name="Schauerte N."/>
            <person name="Geiger C."/>
            <person name="Blom J."/>
            <person name="Imirzalioglu C."/>
            <person name="Falgenhauer J."/>
            <person name="Bach A."/>
            <person name="Herden C."/>
            <person name="Eisenberg T."/>
        </authorList>
    </citation>
    <scope>NUCLEOTIDE SEQUENCE [LARGE SCALE GENOMIC DNA]</scope>
    <source>
        <strain evidence="2 3">LHL191014123</strain>
    </source>
</reference>
<name>A0A7Z0T872_9FUSO</name>
<gene>
    <name evidence="2" type="ORF">HP397_02165</name>
</gene>
<keyword evidence="3" id="KW-1185">Reference proteome</keyword>
<dbReference type="OrthoDB" id="9801008at2"/>
<proteinExistence type="predicted"/>
<sequence>MNDKLIKFLVEAKKVTYAGSGVKTTPTRFKSNDYEYIQDNKIYHDTYFGGSNFIGEEIVYVNEIPFWAMNYIGRVTGDNFKIDFLKEALKNTSLEMPYRGPGSFKKDEYEYICEVNGDINWFQGKEIIMYNNEEIYESFFHGGLIK</sequence>
<dbReference type="AlphaFoldDB" id="A0A7Z0T872"/>
<evidence type="ECO:0000313" key="2">
    <source>
        <dbReference type="EMBL" id="NYV27634.1"/>
    </source>
</evidence>
<accession>A0A7Z0T872</accession>
<protein>
    <recommendedName>
        <fullName evidence="1">DUF5680 domain-containing protein</fullName>
    </recommendedName>
</protein>
<dbReference type="EMBL" id="JABMKT010000007">
    <property type="protein sequence ID" value="NYV27634.1"/>
    <property type="molecule type" value="Genomic_DNA"/>
</dbReference>
<evidence type="ECO:0000313" key="3">
    <source>
        <dbReference type="Proteomes" id="UP000526184"/>
    </source>
</evidence>
<dbReference type="Pfam" id="PF18931">
    <property type="entry name" value="DUF5680"/>
    <property type="match status" value="1"/>
</dbReference>
<comment type="caution">
    <text evidence="2">The sequence shown here is derived from an EMBL/GenBank/DDBJ whole genome shotgun (WGS) entry which is preliminary data.</text>
</comment>
<feature type="domain" description="DUF5680" evidence="1">
    <location>
        <begin position="45"/>
        <end position="145"/>
    </location>
</feature>
<dbReference type="RefSeq" id="WP_067322575.1">
    <property type="nucleotide sequence ID" value="NZ_CBCRWS010000011.1"/>
</dbReference>
<organism evidence="2 3">
    <name type="scientific">Streptobacillus felis</name>
    <dbReference type="NCBI Taxonomy" id="1384509"/>
    <lineage>
        <taxon>Bacteria</taxon>
        <taxon>Fusobacteriati</taxon>
        <taxon>Fusobacteriota</taxon>
        <taxon>Fusobacteriia</taxon>
        <taxon>Fusobacteriales</taxon>
        <taxon>Leptotrichiaceae</taxon>
        <taxon>Streptobacillus</taxon>
    </lineage>
</organism>
<evidence type="ECO:0000259" key="1">
    <source>
        <dbReference type="Pfam" id="PF18931"/>
    </source>
</evidence>